<feature type="region of interest" description="Disordered" evidence="1">
    <location>
        <begin position="622"/>
        <end position="686"/>
    </location>
</feature>
<feature type="region of interest" description="Disordered" evidence="1">
    <location>
        <begin position="79"/>
        <end position="133"/>
    </location>
</feature>
<organism evidence="2">
    <name type="scientific">Myoviridae sp. ctSGr1</name>
    <dbReference type="NCBI Taxonomy" id="2827609"/>
    <lineage>
        <taxon>Viruses</taxon>
        <taxon>Duplodnaviria</taxon>
        <taxon>Heunggongvirae</taxon>
        <taxon>Uroviricota</taxon>
        <taxon>Caudoviricetes</taxon>
    </lineage>
</organism>
<feature type="region of interest" description="Disordered" evidence="1">
    <location>
        <begin position="1"/>
        <end position="53"/>
    </location>
</feature>
<feature type="compositionally biased region" description="Polar residues" evidence="1">
    <location>
        <begin position="120"/>
        <end position="129"/>
    </location>
</feature>
<evidence type="ECO:0000256" key="1">
    <source>
        <dbReference type="SAM" id="MobiDB-lite"/>
    </source>
</evidence>
<proteinExistence type="predicted"/>
<feature type="compositionally biased region" description="Polar residues" evidence="1">
    <location>
        <begin position="674"/>
        <end position="684"/>
    </location>
</feature>
<feature type="compositionally biased region" description="Polar residues" evidence="1">
    <location>
        <begin position="23"/>
        <end position="39"/>
    </location>
</feature>
<feature type="compositionally biased region" description="Polar residues" evidence="1">
    <location>
        <begin position="877"/>
        <end position="890"/>
    </location>
</feature>
<feature type="region of interest" description="Disordered" evidence="1">
    <location>
        <begin position="215"/>
        <end position="249"/>
    </location>
</feature>
<feature type="compositionally biased region" description="Basic and acidic residues" evidence="1">
    <location>
        <begin position="622"/>
        <end position="639"/>
    </location>
</feature>
<evidence type="ECO:0000313" key="2">
    <source>
        <dbReference type="EMBL" id="DAD72549.1"/>
    </source>
</evidence>
<feature type="compositionally biased region" description="Basic and acidic residues" evidence="1">
    <location>
        <begin position="727"/>
        <end position="739"/>
    </location>
</feature>
<feature type="region of interest" description="Disordered" evidence="1">
    <location>
        <begin position="699"/>
        <end position="752"/>
    </location>
</feature>
<sequence length="903" mass="95118">MAWKAGSAAALRAQKEKDRHQNQETTAASTPAKATQTSTAAGGWAKGSAAALREQKQTEAANIDLTSKAFDEYRANNNLGFADEMDSRRDWADGRALSAPRPADTGASRSSPEVGALLQRTPQSTSQTDPRWGAAAMDALSPEAKWGLPTQNVLEKTDSGAVAYGDSPAQKLKGSYTPYLQKDEFDRLNEWFDQPRNQELVGKLLEQKSGFTTYAEQGTSRNAASAGDGSIDPFRTAAGKSQSGAKYTDDDLRKQGYSAAEIAQARDYLTQYDAIPEWKKQARRAGNTIGGIADSVAGSAVMTGETAVQSAKNIADTQKNWAKVQQEIKGDERAERLFQLLTDVDMDYNPVYPESRNRDLVLMGYGSEEIREMRDRLAGLEVNDGIDPKTSVGYQLYKRGQELTGAAQSGLTEGSRAVQGAVSSAAENLAVSSINPAAVLPVLSLQGAGDAMGQSIEKGESAGKTLAGGALKFGAGWGINSVGAADLAKTMGSDYAKDTLAGQIAAKIQSLVGDAPFAKAHPTVAAALSGGIDNAMQAFVESYADKAIDAALGDEKAAQSLFTTDTLIAALESGLSGGASGAMGGAVGSALAKYNDGNASLLGQAEYYDQLDKYEKAVAAEKKRQQRVEEPGMESEQKTAQEAAKADSGLALSGDSRQIPQSGSPWQDGGAVRNEQSSTAQTVENAGETVETALSVLRPADSGASRSSPEEGALLQGSPTEESAATEGREYADVDRKVDPAGLDAADEGSGQMWETYGLREPSGQTARQSEVQRQLEQWGVESGKTKAAQDISQKLPANVDADRYAAAASTIYHLAQMDEVKSFDDALRLAGVMDNTALNVNYILDSGEGGRIALNTAYLYGADTKEQAGGYGGGLTDQSTSGQQRSVKQTGPDRGFKMLKKA</sequence>
<reference evidence="2" key="1">
    <citation type="journal article" date="2021" name="Proc. Natl. Acad. Sci. U.S.A.">
        <title>A Catalog of Tens of Thousands of Viruses from Human Metagenomes Reveals Hidden Associations with Chronic Diseases.</title>
        <authorList>
            <person name="Tisza M.J."/>
            <person name="Buck C.B."/>
        </authorList>
    </citation>
    <scope>NUCLEOTIDE SEQUENCE</scope>
    <source>
        <strain evidence="2">CtSGr1</strain>
    </source>
</reference>
<name>A0A8S5LR75_9CAUD</name>
<protein>
    <submittedName>
        <fullName evidence="2">Uncharacterized protein</fullName>
    </submittedName>
</protein>
<feature type="compositionally biased region" description="Low complexity" evidence="1">
    <location>
        <begin position="40"/>
        <end position="51"/>
    </location>
</feature>
<feature type="compositionally biased region" description="Polar residues" evidence="1">
    <location>
        <begin position="655"/>
        <end position="665"/>
    </location>
</feature>
<feature type="region of interest" description="Disordered" evidence="1">
    <location>
        <begin position="870"/>
        <end position="903"/>
    </location>
</feature>
<dbReference type="EMBL" id="BK015900">
    <property type="protein sequence ID" value="DAD72549.1"/>
    <property type="molecule type" value="Genomic_DNA"/>
</dbReference>
<feature type="compositionally biased region" description="Basic and acidic residues" evidence="1">
    <location>
        <begin position="13"/>
        <end position="22"/>
    </location>
</feature>
<accession>A0A8S5LR75</accession>